<dbReference type="EMBL" id="FOAZ01000008">
    <property type="protein sequence ID" value="SEL43546.1"/>
    <property type="molecule type" value="Genomic_DNA"/>
</dbReference>
<organism evidence="1 2">
    <name type="scientific">Streptacidiphilus jiangxiensis</name>
    <dbReference type="NCBI Taxonomy" id="235985"/>
    <lineage>
        <taxon>Bacteria</taxon>
        <taxon>Bacillati</taxon>
        <taxon>Actinomycetota</taxon>
        <taxon>Actinomycetes</taxon>
        <taxon>Kitasatosporales</taxon>
        <taxon>Streptomycetaceae</taxon>
        <taxon>Streptacidiphilus</taxon>
    </lineage>
</organism>
<gene>
    <name evidence="1" type="ORF">SAMN05414137_108314</name>
</gene>
<proteinExistence type="predicted"/>
<sequence length="76" mass="8464">MRASVGQWEDGPEQGSCKAIEALEIIRDTQSVRAVTELSAAEEEMAECSGPGELTEFREQLRIARGEIVPRAWQYP</sequence>
<dbReference type="Proteomes" id="UP000183015">
    <property type="component" value="Unassembled WGS sequence"/>
</dbReference>
<evidence type="ECO:0000313" key="1">
    <source>
        <dbReference type="EMBL" id="SEL43546.1"/>
    </source>
</evidence>
<accession>A0A1H7Q6N8</accession>
<dbReference type="AlphaFoldDB" id="A0A1H7Q6N8"/>
<name>A0A1H7Q6N8_STRJI</name>
<protein>
    <submittedName>
        <fullName evidence="1">Uncharacterized protein</fullName>
    </submittedName>
</protein>
<dbReference type="STRING" id="235985.SAMN05414137_108314"/>
<evidence type="ECO:0000313" key="2">
    <source>
        <dbReference type="Proteomes" id="UP000183015"/>
    </source>
</evidence>
<keyword evidence="2" id="KW-1185">Reference proteome</keyword>
<reference evidence="2" key="1">
    <citation type="submission" date="2016-10" db="EMBL/GenBank/DDBJ databases">
        <authorList>
            <person name="Varghese N."/>
        </authorList>
    </citation>
    <scope>NUCLEOTIDE SEQUENCE [LARGE SCALE GENOMIC DNA]</scope>
    <source>
        <strain evidence="2">DSM 45096 / BCRC 16803 / CGMCC 4.1857 / CIP 109030 / JCM 12277 / KCTC 19219 / NBRC 100920 / 33214</strain>
    </source>
</reference>